<evidence type="ECO:0000256" key="1">
    <source>
        <dbReference type="SAM" id="Phobius"/>
    </source>
</evidence>
<feature type="transmembrane region" description="Helical" evidence="1">
    <location>
        <begin position="127"/>
        <end position="154"/>
    </location>
</feature>
<feature type="transmembrane region" description="Helical" evidence="1">
    <location>
        <begin position="166"/>
        <end position="187"/>
    </location>
</feature>
<name>A0ABP3R613_9BACI</name>
<feature type="transmembrane region" description="Helical" evidence="1">
    <location>
        <begin position="463"/>
        <end position="484"/>
    </location>
</feature>
<feature type="transmembrane region" description="Helical" evidence="1">
    <location>
        <begin position="396"/>
        <end position="418"/>
    </location>
</feature>
<feature type="transmembrane region" description="Helical" evidence="1">
    <location>
        <begin position="347"/>
        <end position="368"/>
    </location>
</feature>
<feature type="transmembrane region" description="Helical" evidence="1">
    <location>
        <begin position="87"/>
        <end position="106"/>
    </location>
</feature>
<protein>
    <submittedName>
        <fullName evidence="2">Multidrug efflux ABC transporter permease</fullName>
    </submittedName>
</protein>
<evidence type="ECO:0000313" key="2">
    <source>
        <dbReference type="EMBL" id="GAA0603494.1"/>
    </source>
</evidence>
<dbReference type="Proteomes" id="UP001500866">
    <property type="component" value="Unassembled WGS sequence"/>
</dbReference>
<organism evidence="2 3">
    <name type="scientific">Virgibacillus siamensis</name>
    <dbReference type="NCBI Taxonomy" id="480071"/>
    <lineage>
        <taxon>Bacteria</taxon>
        <taxon>Bacillati</taxon>
        <taxon>Bacillota</taxon>
        <taxon>Bacilli</taxon>
        <taxon>Bacillales</taxon>
        <taxon>Bacillaceae</taxon>
        <taxon>Virgibacillus</taxon>
    </lineage>
</organism>
<feature type="transmembrane region" description="Helical" evidence="1">
    <location>
        <begin position="199"/>
        <end position="220"/>
    </location>
</feature>
<feature type="transmembrane region" description="Helical" evidence="1">
    <location>
        <begin position="24"/>
        <end position="42"/>
    </location>
</feature>
<keyword evidence="1" id="KW-0472">Membrane</keyword>
<keyword evidence="1" id="KW-0812">Transmembrane</keyword>
<comment type="caution">
    <text evidence="2">The sequence shown here is derived from an EMBL/GenBank/DDBJ whole genome shotgun (WGS) entry which is preliminary data.</text>
</comment>
<accession>A0ABP3R613</accession>
<feature type="transmembrane region" description="Helical" evidence="1">
    <location>
        <begin position="240"/>
        <end position="261"/>
    </location>
</feature>
<gene>
    <name evidence="2" type="ORF">GCM10009001_20640</name>
</gene>
<feature type="transmembrane region" description="Helical" evidence="1">
    <location>
        <begin position="438"/>
        <end position="456"/>
    </location>
</feature>
<feature type="transmembrane region" description="Helical" evidence="1">
    <location>
        <begin position="300"/>
        <end position="319"/>
    </location>
</feature>
<evidence type="ECO:0000313" key="3">
    <source>
        <dbReference type="Proteomes" id="UP001500866"/>
    </source>
</evidence>
<dbReference type="EMBL" id="BAAADS010000015">
    <property type="protein sequence ID" value="GAA0603494.1"/>
    <property type="molecule type" value="Genomic_DNA"/>
</dbReference>
<proteinExistence type="predicted"/>
<reference evidence="3" key="1">
    <citation type="journal article" date="2019" name="Int. J. Syst. Evol. Microbiol.">
        <title>The Global Catalogue of Microorganisms (GCM) 10K type strain sequencing project: providing services to taxonomists for standard genome sequencing and annotation.</title>
        <authorList>
            <consortium name="The Broad Institute Genomics Platform"/>
            <consortium name="The Broad Institute Genome Sequencing Center for Infectious Disease"/>
            <person name="Wu L."/>
            <person name="Ma J."/>
        </authorList>
    </citation>
    <scope>NUCLEOTIDE SEQUENCE [LARGE SCALE GENOMIC DNA]</scope>
    <source>
        <strain evidence="3">JCM 15395</strain>
    </source>
</reference>
<dbReference type="RefSeq" id="WP_343812734.1">
    <property type="nucleotide sequence ID" value="NZ_BAAADS010000015.1"/>
</dbReference>
<keyword evidence="3" id="KW-1185">Reference proteome</keyword>
<sequence length="534" mass="58610">MAKELTNHTREFSHLIVRRERMRLLIWMMALSVLTFALAGSLKEMYPDTKDRLAMLGTMKNPAMETMVGQVYSDGSYSFGSMMANQMLLFTALAFAIMSILFVARHTRADEEEGRLEMIRSLPAGRLSNINATFLVITAVNALFALVIGFGLYAMKIDSMNLEGSLLYGAALGAAGLFFAAVTALFAQLCENARGAIGFSLAVLGIAYIIRAIGDAGSGMLTWFSPLGWVLETQTYVNNYWWPVGLIIISSVIIMLLALYLNAIRDAGAGFLPSKPGRKHASAFLQSPFGLALRIQRTSIIAWAIGMLLIGVSYGSVFGDLETFFSDMEMAKKLIQPESGYTLTEQFAAMLMSVMAMIGTVPALMAVLKVKGEEKNSRIEHFLGRAISRTKLLSRYLWIGIVVSFVMQSLAVIGLWAASSFVMEEGLEFGVMYQSAAVYFPAMWVMVGAGVLLAGVKPNWSGLVWLYLVYSFVIVYLGGLLQFPEWLGELSPFGHVPQIPVEDLNVSGIVMLLFVAVALIVMGLFGYNKRDIQE</sequence>
<feature type="transmembrane region" description="Helical" evidence="1">
    <location>
        <begin position="504"/>
        <end position="527"/>
    </location>
</feature>
<keyword evidence="1" id="KW-1133">Transmembrane helix</keyword>